<dbReference type="PANTHER" id="PTHR13510">
    <property type="entry name" value="FYVE-FINGER-CONTAINING RAB5 EFFECTOR PROTEIN RABENOSYN-5-RELATED"/>
    <property type="match status" value="1"/>
</dbReference>
<dbReference type="Gene3D" id="3.30.530.20">
    <property type="match status" value="1"/>
</dbReference>
<sequence length="462" mass="52513">MSELDHKASKQIMDQLLTHTIREFEQYAYRYSGGVDARRWKKQSSRDDLTVYRERKVGTTGASVFNSLRQCRLDLPTFSSTVETLASPTMLLTGHGPGRVEDAMSAIVTESQQDLALVVKYKHQDVADCAIIKTIESPTQLEPYNHLGYKFFVRKSPTDGRLMKHRHSVYLESCGMTHTITGEKIGFHIMHSVELPQFPDLISYNSIRALQSTRYLFRQKSDRVIEVFMLGNMDISGRMFKPLTNMFTVDTLVGVTRLMDLAEVRRLSQMAREQRRYGSRSVKLAGWSPCKACGLVVEGTKQKLLVCRLCGDAVCGKCTTSKRVFICDDMGILGDFKKVQACTMCVLRANTGNYLSPHERVLRTPDSSLSYDFQESRQKLPKTWPRSAEHLSTSAPETTAGLTPAQNDMMSQLFELSKMAEATSTRTQLNGIYCEQHWREELKVEMEAIESPELRKPVRTWI</sequence>
<feature type="region of interest" description="Disordered" evidence="1">
    <location>
        <begin position="377"/>
        <end position="404"/>
    </location>
</feature>
<organism evidence="3 4">
    <name type="scientific">Phytophthora kernoviae</name>
    <dbReference type="NCBI Taxonomy" id="325452"/>
    <lineage>
        <taxon>Eukaryota</taxon>
        <taxon>Sar</taxon>
        <taxon>Stramenopiles</taxon>
        <taxon>Oomycota</taxon>
        <taxon>Peronosporomycetes</taxon>
        <taxon>Peronosporales</taxon>
        <taxon>Peronosporaceae</taxon>
        <taxon>Phytophthora</taxon>
    </lineage>
</organism>
<dbReference type="InterPro" id="IPR052727">
    <property type="entry name" value="Rab4/Rab5_effector"/>
</dbReference>
<accession>A0A3F2RXD1</accession>
<evidence type="ECO:0000313" key="2">
    <source>
        <dbReference type="EMBL" id="RLN50414.1"/>
    </source>
</evidence>
<dbReference type="AlphaFoldDB" id="A0A3F2RXD1"/>
<evidence type="ECO:0000313" key="3">
    <source>
        <dbReference type="EMBL" id="RLN66101.1"/>
    </source>
</evidence>
<evidence type="ECO:0008006" key="6">
    <source>
        <dbReference type="Google" id="ProtNLM"/>
    </source>
</evidence>
<dbReference type="PANTHER" id="PTHR13510:SF44">
    <property type="entry name" value="RABENOSYN-5"/>
    <property type="match status" value="1"/>
</dbReference>
<evidence type="ECO:0000313" key="5">
    <source>
        <dbReference type="Proteomes" id="UP000284657"/>
    </source>
</evidence>
<dbReference type="InterPro" id="IPR023393">
    <property type="entry name" value="START-like_dom_sf"/>
</dbReference>
<dbReference type="EMBL" id="MBDO02000042">
    <property type="protein sequence ID" value="RLN66101.1"/>
    <property type="molecule type" value="Genomic_DNA"/>
</dbReference>
<dbReference type="Proteomes" id="UP000284657">
    <property type="component" value="Unassembled WGS sequence"/>
</dbReference>
<dbReference type="EMBL" id="MBAD02002028">
    <property type="protein sequence ID" value="RLN50414.1"/>
    <property type="molecule type" value="Genomic_DNA"/>
</dbReference>
<protein>
    <recommendedName>
        <fullName evidence="6">FYVE-type domain-containing protein</fullName>
    </recommendedName>
</protein>
<name>A0A3F2RXD1_9STRA</name>
<evidence type="ECO:0000313" key="4">
    <source>
        <dbReference type="Proteomes" id="UP000277300"/>
    </source>
</evidence>
<evidence type="ECO:0000256" key="1">
    <source>
        <dbReference type="SAM" id="MobiDB-lite"/>
    </source>
</evidence>
<dbReference type="Proteomes" id="UP000277300">
    <property type="component" value="Unassembled WGS sequence"/>
</dbReference>
<dbReference type="OrthoDB" id="113601at2759"/>
<comment type="caution">
    <text evidence="3">The sequence shown here is derived from an EMBL/GenBank/DDBJ whole genome shotgun (WGS) entry which is preliminary data.</text>
</comment>
<feature type="compositionally biased region" description="Polar residues" evidence="1">
    <location>
        <begin position="390"/>
        <end position="404"/>
    </location>
</feature>
<reference evidence="4 5" key="1">
    <citation type="submission" date="2018-07" db="EMBL/GenBank/DDBJ databases">
        <title>Genome sequencing of oomycete isolates from Chile give support for New Zealand origin for Phytophthora kernoviae and make available the first Nothophytophthora sp. genome.</title>
        <authorList>
            <person name="Studholme D.J."/>
            <person name="Sanfuentes E."/>
            <person name="Panda P."/>
            <person name="Hill R."/>
            <person name="Sambles C."/>
            <person name="Grant M."/>
            <person name="Williams N.M."/>
            <person name="Mcdougal R.L."/>
        </authorList>
    </citation>
    <scope>NUCLEOTIDE SEQUENCE [LARGE SCALE GENOMIC DNA]</scope>
    <source>
        <strain evidence="3">Chile6</strain>
        <strain evidence="2">Chile7</strain>
    </source>
</reference>
<gene>
    <name evidence="2" type="ORF">BBJ29_000938</name>
    <name evidence="3" type="ORF">BBP00_00002437</name>
</gene>
<proteinExistence type="predicted"/>